<dbReference type="InterPro" id="IPR005135">
    <property type="entry name" value="Endo/exonuclease/phosphatase"/>
</dbReference>
<dbReference type="Proteomes" id="UP001221898">
    <property type="component" value="Unassembled WGS sequence"/>
</dbReference>
<dbReference type="PANTHER" id="PTHR36688:SF1">
    <property type="entry name" value="ENDONUCLEASE_EXONUCLEASE_PHOSPHATASE DOMAIN-CONTAINING PROTEIN"/>
    <property type="match status" value="1"/>
</dbReference>
<evidence type="ECO:0000313" key="3">
    <source>
        <dbReference type="Proteomes" id="UP001221898"/>
    </source>
</evidence>
<name>A0AAD7WTE8_9TELE</name>
<gene>
    <name evidence="2" type="ORF">AAFF_G00252170</name>
</gene>
<dbReference type="GO" id="GO:0003824">
    <property type="term" value="F:catalytic activity"/>
    <property type="evidence" value="ECO:0007669"/>
    <property type="project" value="InterPro"/>
</dbReference>
<dbReference type="PANTHER" id="PTHR36688">
    <property type="entry name" value="ENDO/EXONUCLEASE/PHOSPHATASE DOMAIN-CONTAINING PROTEIN"/>
    <property type="match status" value="1"/>
</dbReference>
<dbReference type="SUPFAM" id="SSF56219">
    <property type="entry name" value="DNase I-like"/>
    <property type="match status" value="1"/>
</dbReference>
<evidence type="ECO:0000259" key="1">
    <source>
        <dbReference type="Pfam" id="PF14529"/>
    </source>
</evidence>
<proteinExistence type="predicted"/>
<dbReference type="InterPro" id="IPR036691">
    <property type="entry name" value="Endo/exonu/phosph_ase_sf"/>
</dbReference>
<evidence type="ECO:0000313" key="2">
    <source>
        <dbReference type="EMBL" id="KAJ8408582.1"/>
    </source>
</evidence>
<keyword evidence="3" id="KW-1185">Reference proteome</keyword>
<comment type="caution">
    <text evidence="2">The sequence shown here is derived from an EMBL/GenBank/DDBJ whole genome shotgun (WGS) entry which is preliminary data.</text>
</comment>
<accession>A0AAD7WTE8</accession>
<dbReference type="Gene3D" id="3.60.10.10">
    <property type="entry name" value="Endonuclease/exonuclease/phosphatase"/>
    <property type="match status" value="1"/>
</dbReference>
<feature type="domain" description="Endonuclease/exonuclease/phosphatase" evidence="1">
    <location>
        <begin position="98"/>
        <end position="193"/>
    </location>
</feature>
<dbReference type="AlphaFoldDB" id="A0AAD7WTE8"/>
<reference evidence="2" key="1">
    <citation type="journal article" date="2023" name="Science">
        <title>Genome structures resolve the early diversification of teleost fishes.</title>
        <authorList>
            <person name="Parey E."/>
            <person name="Louis A."/>
            <person name="Montfort J."/>
            <person name="Bouchez O."/>
            <person name="Roques C."/>
            <person name="Iampietro C."/>
            <person name="Lluch J."/>
            <person name="Castinel A."/>
            <person name="Donnadieu C."/>
            <person name="Desvignes T."/>
            <person name="Floi Bucao C."/>
            <person name="Jouanno E."/>
            <person name="Wen M."/>
            <person name="Mejri S."/>
            <person name="Dirks R."/>
            <person name="Jansen H."/>
            <person name="Henkel C."/>
            <person name="Chen W.J."/>
            <person name="Zahm M."/>
            <person name="Cabau C."/>
            <person name="Klopp C."/>
            <person name="Thompson A.W."/>
            <person name="Robinson-Rechavi M."/>
            <person name="Braasch I."/>
            <person name="Lecointre G."/>
            <person name="Bobe J."/>
            <person name="Postlethwait J.H."/>
            <person name="Berthelot C."/>
            <person name="Roest Crollius H."/>
            <person name="Guiguen Y."/>
        </authorList>
    </citation>
    <scope>NUCLEOTIDE SEQUENCE</scope>
    <source>
        <strain evidence="2">NC1722</strain>
    </source>
</reference>
<organism evidence="2 3">
    <name type="scientific">Aldrovandia affinis</name>
    <dbReference type="NCBI Taxonomy" id="143900"/>
    <lineage>
        <taxon>Eukaryota</taxon>
        <taxon>Metazoa</taxon>
        <taxon>Chordata</taxon>
        <taxon>Craniata</taxon>
        <taxon>Vertebrata</taxon>
        <taxon>Euteleostomi</taxon>
        <taxon>Actinopterygii</taxon>
        <taxon>Neopterygii</taxon>
        <taxon>Teleostei</taxon>
        <taxon>Notacanthiformes</taxon>
        <taxon>Halosauridae</taxon>
        <taxon>Aldrovandia</taxon>
    </lineage>
</organism>
<dbReference type="InterPro" id="IPR052560">
    <property type="entry name" value="RdDP_mobile_element"/>
</dbReference>
<dbReference type="EMBL" id="JAINUG010000034">
    <property type="protein sequence ID" value="KAJ8408582.1"/>
    <property type="molecule type" value="Genomic_DNA"/>
</dbReference>
<protein>
    <recommendedName>
        <fullName evidence="1">Endonuclease/exonuclease/phosphatase domain-containing protein</fullName>
    </recommendedName>
</protein>
<sequence length="425" mass="47407">MSALVVTSINVEGYTKTKAEVIASHCSGNDIICMQETHLGLKSNRPTLPGMKLVAEIRHPKYGSAVFVNPLLDVRDIHTNSSDTNIETVTVCLPEISITSLYKPPASPFVWPDIPTKCRKKYAVVIGDFNSHHTRWGYDNTNRDGELVESWMENTNMELELIHDAKLPKSFNSCRWRKGYNPDLCFISKRLAHLSEKAVLNPLPRITAAAGVLRDRVRNDPFSDTTSELGDALTESLGRERRKAWQDLIENINMTQNSKKAWSTIRKLNGDKITPPSVSDITPNQVGSQLVANGRRAETRRAKGEHHSTVIPGNQQNMSILTKPFTSEEFEAGLNTMKLGKAAGPDILTEMITHLGPVAKQWSLNMYNTCLLTQRIPSIWRKAIITALLKPGKDPNLSKSYRPSPCYVPPTSCSRDCSSADYPLR</sequence>
<dbReference type="Pfam" id="PF14529">
    <property type="entry name" value="Exo_endo_phos_2"/>
    <property type="match status" value="1"/>
</dbReference>